<name>A0A6M3KD99_9ZZZZ</name>
<evidence type="ECO:0000313" key="3">
    <source>
        <dbReference type="EMBL" id="QJA79601.1"/>
    </source>
</evidence>
<reference evidence="3" key="1">
    <citation type="submission" date="2020-03" db="EMBL/GenBank/DDBJ databases">
        <title>The deep terrestrial virosphere.</title>
        <authorList>
            <person name="Holmfeldt K."/>
            <person name="Nilsson E."/>
            <person name="Simone D."/>
            <person name="Lopez-Fernandez M."/>
            <person name="Wu X."/>
            <person name="de Brujin I."/>
            <person name="Lundin D."/>
            <person name="Andersson A."/>
            <person name="Bertilsson S."/>
            <person name="Dopson M."/>
        </authorList>
    </citation>
    <scope>NUCLEOTIDE SEQUENCE</scope>
    <source>
        <strain evidence="3">MM415A00851</strain>
        <strain evidence="2">MM415B01657</strain>
    </source>
</reference>
<dbReference type="Pfam" id="PF12961">
    <property type="entry name" value="DUF3850"/>
    <property type="match status" value="1"/>
</dbReference>
<dbReference type="SUPFAM" id="SSF88697">
    <property type="entry name" value="PUA domain-like"/>
    <property type="match status" value="1"/>
</dbReference>
<organism evidence="3">
    <name type="scientific">viral metagenome</name>
    <dbReference type="NCBI Taxonomy" id="1070528"/>
    <lineage>
        <taxon>unclassified sequences</taxon>
        <taxon>metagenomes</taxon>
        <taxon>organismal metagenomes</taxon>
    </lineage>
</organism>
<protein>
    <recommendedName>
        <fullName evidence="1">DUF3850 domain-containing protein</fullName>
    </recommendedName>
</protein>
<evidence type="ECO:0000259" key="1">
    <source>
        <dbReference type="Pfam" id="PF12961"/>
    </source>
</evidence>
<gene>
    <name evidence="3" type="ORF">MM415A00851_0005</name>
    <name evidence="2" type="ORF">MM415B01657_0005</name>
</gene>
<dbReference type="AlphaFoldDB" id="A0A6M3KD99"/>
<feature type="domain" description="DUF3850" evidence="1">
    <location>
        <begin position="2"/>
        <end position="78"/>
    </location>
</feature>
<dbReference type="EMBL" id="MT141269">
    <property type="protein sequence ID" value="QJA57362.1"/>
    <property type="molecule type" value="Genomic_DNA"/>
</dbReference>
<proteinExistence type="predicted"/>
<dbReference type="Gene3D" id="2.30.130.30">
    <property type="entry name" value="Hypothetical protein"/>
    <property type="match status" value="1"/>
</dbReference>
<dbReference type="InterPro" id="IPR039440">
    <property type="entry name" value="DUF3850"/>
</dbReference>
<dbReference type="EMBL" id="MT142388">
    <property type="protein sequence ID" value="QJA79601.1"/>
    <property type="molecule type" value="Genomic_DNA"/>
</dbReference>
<dbReference type="InterPro" id="IPR015947">
    <property type="entry name" value="PUA-like_sf"/>
</dbReference>
<evidence type="ECO:0000313" key="2">
    <source>
        <dbReference type="EMBL" id="QJA57362.1"/>
    </source>
</evidence>
<sequence length="140" mass="16034">MIHTLKTWPELFSATVSGHKTFEVRRNDRDFAINDMLCLREWNPTNKAYTGRELTCLVEYILEGGQFGISGEYIVMSIKHLSFHDYPAQQKPAQVRGIGRCADNQRALLITCDRIPSDADIRRIHGYLRDLPQAHGLSDM</sequence>
<accession>A0A6M3KD99</accession>